<name>A0A2H0QTE9_9BACT</name>
<dbReference type="InterPro" id="IPR006116">
    <property type="entry name" value="NT_2-5OAS_ClassI-CCAase"/>
</dbReference>
<organism evidence="3 4">
    <name type="scientific">Candidatus Zambryskibacteria bacterium CG10_big_fil_rev_8_21_14_0_10_42_12</name>
    <dbReference type="NCBI Taxonomy" id="1975115"/>
    <lineage>
        <taxon>Bacteria</taxon>
        <taxon>Candidatus Zambryskiibacteriota</taxon>
    </lineage>
</organism>
<keyword evidence="1" id="KW-0051">Antiviral defense</keyword>
<protein>
    <submittedName>
        <fullName evidence="3">Uncharacterized protein</fullName>
    </submittedName>
</protein>
<dbReference type="EMBL" id="PCXL01000021">
    <property type="protein sequence ID" value="PIR37533.1"/>
    <property type="molecule type" value="Genomic_DNA"/>
</dbReference>
<feature type="compositionally biased region" description="Polar residues" evidence="2">
    <location>
        <begin position="283"/>
        <end position="297"/>
    </location>
</feature>
<evidence type="ECO:0000256" key="1">
    <source>
        <dbReference type="ARBA" id="ARBA00023118"/>
    </source>
</evidence>
<accession>A0A2H0QTE9</accession>
<dbReference type="AlphaFoldDB" id="A0A2H0QTE9"/>
<comment type="caution">
    <text evidence="3">The sequence shown here is derived from an EMBL/GenBank/DDBJ whole genome shotgun (WGS) entry which is preliminary data.</text>
</comment>
<evidence type="ECO:0000313" key="3">
    <source>
        <dbReference type="EMBL" id="PIR37533.1"/>
    </source>
</evidence>
<feature type="region of interest" description="Disordered" evidence="2">
    <location>
        <begin position="271"/>
        <end position="297"/>
    </location>
</feature>
<gene>
    <name evidence="3" type="ORF">COV34_03140</name>
</gene>
<sequence>MDTINNYLKNLLASQELKPEQEQTLQAHKAEVTNFLRAEFGEDPKIKYAGSHEKGTMIRENYDLDIVCYFPSTDTRSLKEIRDDVSSHLSKKYVLQDKASAERIMNLKDASVPQGYHIDVVPGRFIEGSDDVFIHVAYGEKERMQTNLKTHIKHIAESGCVPVIRLVKVWAHRKNVHIKTFILELFVVEALKGYQSKSDLKASFLKVMEAFKEKFGNLQLVDPANPTGNVVSRTISSSDKTMAASAGEEAFNQINGSDDLSDWKEVFGDQNSGGYESARMTPTGPTIISNPPGQWAQ</sequence>
<evidence type="ECO:0000256" key="2">
    <source>
        <dbReference type="SAM" id="MobiDB-lite"/>
    </source>
</evidence>
<proteinExistence type="predicted"/>
<dbReference type="GO" id="GO:0051607">
    <property type="term" value="P:defense response to virus"/>
    <property type="evidence" value="ECO:0007669"/>
    <property type="project" value="UniProtKB-KW"/>
</dbReference>
<evidence type="ECO:0000313" key="4">
    <source>
        <dbReference type="Proteomes" id="UP000231333"/>
    </source>
</evidence>
<dbReference type="GO" id="GO:0016779">
    <property type="term" value="F:nucleotidyltransferase activity"/>
    <property type="evidence" value="ECO:0007669"/>
    <property type="project" value="InterPro"/>
</dbReference>
<dbReference type="SUPFAM" id="SSF81301">
    <property type="entry name" value="Nucleotidyltransferase"/>
    <property type="match status" value="1"/>
</dbReference>
<dbReference type="Gene3D" id="3.30.460.10">
    <property type="entry name" value="Beta Polymerase, domain 2"/>
    <property type="match status" value="1"/>
</dbReference>
<dbReference type="InterPro" id="IPR043519">
    <property type="entry name" value="NT_sf"/>
</dbReference>
<dbReference type="Proteomes" id="UP000231333">
    <property type="component" value="Unassembled WGS sequence"/>
</dbReference>
<reference evidence="3 4" key="1">
    <citation type="submission" date="2017-09" db="EMBL/GenBank/DDBJ databases">
        <title>Depth-based differentiation of microbial function through sediment-hosted aquifers and enrichment of novel symbionts in the deep terrestrial subsurface.</title>
        <authorList>
            <person name="Probst A.J."/>
            <person name="Ladd B."/>
            <person name="Jarett J.K."/>
            <person name="Geller-Mcgrath D.E."/>
            <person name="Sieber C.M."/>
            <person name="Emerson J.B."/>
            <person name="Anantharaman K."/>
            <person name="Thomas B.C."/>
            <person name="Malmstrom R."/>
            <person name="Stieglmeier M."/>
            <person name="Klingl A."/>
            <person name="Woyke T."/>
            <person name="Ryan C.M."/>
            <person name="Banfield J.F."/>
        </authorList>
    </citation>
    <scope>NUCLEOTIDE SEQUENCE [LARGE SCALE GENOMIC DNA]</scope>
    <source>
        <strain evidence="3">CG10_big_fil_rev_8_21_14_0_10_42_12</strain>
    </source>
</reference>
<dbReference type="CDD" id="cd05400">
    <property type="entry name" value="NT_2-5OAS_ClassI-CCAase"/>
    <property type="match status" value="1"/>
</dbReference>